<keyword evidence="3" id="KW-0812">Transmembrane</keyword>
<dbReference type="RefSeq" id="WP_209970363.1">
    <property type="nucleotide sequence ID" value="NZ_JAGGLB010000003.1"/>
</dbReference>
<keyword evidence="3" id="KW-0735">Signal-anchor</keyword>
<evidence type="ECO:0000313" key="7">
    <source>
        <dbReference type="EMBL" id="MBP1989517.1"/>
    </source>
</evidence>
<dbReference type="PANTHER" id="PTHR42852">
    <property type="entry name" value="THIOL:DISULFIDE INTERCHANGE PROTEIN DSBE"/>
    <property type="match status" value="1"/>
</dbReference>
<dbReference type="InterPro" id="IPR036249">
    <property type="entry name" value="Thioredoxin-like_sf"/>
</dbReference>
<keyword evidence="4" id="KW-1015">Disulfide bond</keyword>
<evidence type="ECO:0000313" key="8">
    <source>
        <dbReference type="Proteomes" id="UP001519287"/>
    </source>
</evidence>
<name>A0ABS4IPM4_9BACL</name>
<keyword evidence="2" id="KW-0201">Cytochrome c-type biogenesis</keyword>
<evidence type="ECO:0000256" key="5">
    <source>
        <dbReference type="ARBA" id="ARBA00023284"/>
    </source>
</evidence>
<dbReference type="PROSITE" id="PS51352">
    <property type="entry name" value="THIOREDOXIN_2"/>
    <property type="match status" value="1"/>
</dbReference>
<reference evidence="7 8" key="1">
    <citation type="submission" date="2021-03" db="EMBL/GenBank/DDBJ databases">
        <title>Genomic Encyclopedia of Type Strains, Phase IV (KMG-IV): sequencing the most valuable type-strain genomes for metagenomic binning, comparative biology and taxonomic classification.</title>
        <authorList>
            <person name="Goeker M."/>
        </authorList>
    </citation>
    <scope>NUCLEOTIDE SEQUENCE [LARGE SCALE GENOMIC DNA]</scope>
    <source>
        <strain evidence="7 8">DSM 26048</strain>
    </source>
</reference>
<feature type="domain" description="Thioredoxin" evidence="6">
    <location>
        <begin position="37"/>
        <end position="174"/>
    </location>
</feature>
<comment type="caution">
    <text evidence="7">The sequence shown here is derived from an EMBL/GenBank/DDBJ whole genome shotgun (WGS) entry which is preliminary data.</text>
</comment>
<dbReference type="InterPro" id="IPR000866">
    <property type="entry name" value="AhpC/TSA"/>
</dbReference>
<dbReference type="Proteomes" id="UP001519287">
    <property type="component" value="Unassembled WGS sequence"/>
</dbReference>
<evidence type="ECO:0000259" key="6">
    <source>
        <dbReference type="PROSITE" id="PS51352"/>
    </source>
</evidence>
<protein>
    <submittedName>
        <fullName evidence="7">Peroxiredoxin</fullName>
    </submittedName>
</protein>
<evidence type="ECO:0000256" key="2">
    <source>
        <dbReference type="ARBA" id="ARBA00022748"/>
    </source>
</evidence>
<comment type="subcellular location">
    <subcellularLocation>
        <location evidence="1">Cell envelope</location>
    </subcellularLocation>
</comment>
<dbReference type="PANTHER" id="PTHR42852:SF6">
    <property type="entry name" value="THIOL:DISULFIDE INTERCHANGE PROTEIN DSBE"/>
    <property type="match status" value="1"/>
</dbReference>
<dbReference type="Pfam" id="PF00578">
    <property type="entry name" value="AhpC-TSA"/>
    <property type="match status" value="1"/>
</dbReference>
<dbReference type="CDD" id="cd02966">
    <property type="entry name" value="TlpA_like_family"/>
    <property type="match status" value="1"/>
</dbReference>
<keyword evidence="5" id="KW-0676">Redox-active center</keyword>
<evidence type="ECO:0000256" key="4">
    <source>
        <dbReference type="ARBA" id="ARBA00023157"/>
    </source>
</evidence>
<keyword evidence="8" id="KW-1185">Reference proteome</keyword>
<accession>A0ABS4IPM4</accession>
<evidence type="ECO:0000256" key="3">
    <source>
        <dbReference type="ARBA" id="ARBA00022968"/>
    </source>
</evidence>
<sequence>MKKIIRSKGMQTFLLILVLYAIGYAILQTKSEVRKVIQVGQTAPNFALTSLNGQEIQLTDYRGKGVILNFWATWCNPCVNELPLMNEAYKLIDGVEIVAVNVGEKNETVQKFANRYDLKFPILLDLEENVKKAYKVTSLPLSLLIDENGIIKEMLVGELNDFEKITTLLKQVQPQVN</sequence>
<gene>
    <name evidence="7" type="ORF">J2Z66_001115</name>
</gene>
<evidence type="ECO:0000256" key="1">
    <source>
        <dbReference type="ARBA" id="ARBA00004196"/>
    </source>
</evidence>
<dbReference type="SUPFAM" id="SSF52833">
    <property type="entry name" value="Thioredoxin-like"/>
    <property type="match status" value="1"/>
</dbReference>
<dbReference type="EMBL" id="JAGGLB010000003">
    <property type="protein sequence ID" value="MBP1989517.1"/>
    <property type="molecule type" value="Genomic_DNA"/>
</dbReference>
<dbReference type="NCBIfam" id="NF002854">
    <property type="entry name" value="PRK03147.1"/>
    <property type="match status" value="1"/>
</dbReference>
<dbReference type="InterPro" id="IPR013766">
    <property type="entry name" value="Thioredoxin_domain"/>
</dbReference>
<proteinExistence type="predicted"/>
<organism evidence="7 8">
    <name type="scientific">Paenibacillus eucommiae</name>
    <dbReference type="NCBI Taxonomy" id="1355755"/>
    <lineage>
        <taxon>Bacteria</taxon>
        <taxon>Bacillati</taxon>
        <taxon>Bacillota</taxon>
        <taxon>Bacilli</taxon>
        <taxon>Bacillales</taxon>
        <taxon>Paenibacillaceae</taxon>
        <taxon>Paenibacillus</taxon>
    </lineage>
</organism>
<dbReference type="InterPro" id="IPR050553">
    <property type="entry name" value="Thioredoxin_ResA/DsbE_sf"/>
</dbReference>
<dbReference type="Gene3D" id="3.40.30.10">
    <property type="entry name" value="Glutaredoxin"/>
    <property type="match status" value="1"/>
</dbReference>